<dbReference type="Pfam" id="PF03114">
    <property type="entry name" value="BAR"/>
    <property type="match status" value="1"/>
</dbReference>
<organism evidence="3 4">
    <name type="scientific">Fasciolopsis buskii</name>
    <dbReference type="NCBI Taxonomy" id="27845"/>
    <lineage>
        <taxon>Eukaryota</taxon>
        <taxon>Metazoa</taxon>
        <taxon>Spiralia</taxon>
        <taxon>Lophotrochozoa</taxon>
        <taxon>Platyhelminthes</taxon>
        <taxon>Trematoda</taxon>
        <taxon>Digenea</taxon>
        <taxon>Plagiorchiida</taxon>
        <taxon>Echinostomata</taxon>
        <taxon>Echinostomatoidea</taxon>
        <taxon>Fasciolidae</taxon>
        <taxon>Fasciolopsis</taxon>
    </lineage>
</organism>
<dbReference type="GO" id="GO:0005737">
    <property type="term" value="C:cytoplasm"/>
    <property type="evidence" value="ECO:0007669"/>
    <property type="project" value="InterPro"/>
</dbReference>
<keyword evidence="4" id="KW-1185">Reference proteome</keyword>
<dbReference type="InterPro" id="IPR027267">
    <property type="entry name" value="AH/BAR_dom_sf"/>
</dbReference>
<gene>
    <name evidence="3" type="ORF">FBUS_07587</name>
</gene>
<feature type="coiled-coil region" evidence="1">
    <location>
        <begin position="161"/>
        <end position="213"/>
    </location>
</feature>
<dbReference type="AlphaFoldDB" id="A0A8E0RX66"/>
<dbReference type="EMBL" id="LUCM01003237">
    <property type="protein sequence ID" value="KAA0196108.1"/>
    <property type="molecule type" value="Genomic_DNA"/>
</dbReference>
<dbReference type="SMART" id="SM00721">
    <property type="entry name" value="BAR"/>
    <property type="match status" value="1"/>
</dbReference>
<dbReference type="OrthoDB" id="14167at2759"/>
<dbReference type="Gene3D" id="1.20.1270.60">
    <property type="entry name" value="Arfaptin homology (AH) domain/BAR domain"/>
    <property type="match status" value="1"/>
</dbReference>
<sequence>MDIKKIIDGTHSAVERLVQVTNEAFGRSERTEYDTEFKQLSAHAEIIYKTTKKIIGTVEYWVNPNKGHRLEDIGAKLEKLLSDHKGYQLNLPMKYPTELLGDVLLSASVDIGKKHAYGQALKKCGEYHRALAITENERNHAVEEHFLLVLFHFMQCDWVELQAEMKKLQAVRLNYDTARNKIRKGIQTDPEIIRNVEKLHVDFETQLKETQTKLESIKAVHETLLAALREFIAAECRYFSDCLAQAEAVADFLGQLPDGP</sequence>
<reference evidence="3" key="1">
    <citation type="submission" date="2019-05" db="EMBL/GenBank/DDBJ databases">
        <title>Annotation for the trematode Fasciolopsis buski.</title>
        <authorList>
            <person name="Choi Y.-J."/>
        </authorList>
    </citation>
    <scope>NUCLEOTIDE SEQUENCE</scope>
    <source>
        <strain evidence="3">HT</strain>
        <tissue evidence="3">Whole worm</tissue>
    </source>
</reference>
<evidence type="ECO:0000313" key="3">
    <source>
        <dbReference type="EMBL" id="KAA0196108.1"/>
    </source>
</evidence>
<accession>A0A8E0RX66</accession>
<evidence type="ECO:0000256" key="1">
    <source>
        <dbReference type="SAM" id="Coils"/>
    </source>
</evidence>
<dbReference type="SUPFAM" id="SSF103657">
    <property type="entry name" value="BAR/IMD domain-like"/>
    <property type="match status" value="1"/>
</dbReference>
<dbReference type="Proteomes" id="UP000728185">
    <property type="component" value="Unassembled WGS sequence"/>
</dbReference>
<dbReference type="InterPro" id="IPR004148">
    <property type="entry name" value="BAR_dom"/>
</dbReference>
<name>A0A8E0RX66_9TREM</name>
<keyword evidence="1" id="KW-0175">Coiled coil</keyword>
<evidence type="ECO:0000259" key="2">
    <source>
        <dbReference type="SMART" id="SM00721"/>
    </source>
</evidence>
<protein>
    <recommendedName>
        <fullName evidence="2">BAR domain-containing protein</fullName>
    </recommendedName>
</protein>
<proteinExistence type="predicted"/>
<feature type="domain" description="BAR" evidence="2">
    <location>
        <begin position="9"/>
        <end position="255"/>
    </location>
</feature>
<evidence type="ECO:0000313" key="4">
    <source>
        <dbReference type="Proteomes" id="UP000728185"/>
    </source>
</evidence>
<comment type="caution">
    <text evidence="3">The sequence shown here is derived from an EMBL/GenBank/DDBJ whole genome shotgun (WGS) entry which is preliminary data.</text>
</comment>